<sequence>MENQKIQLDDLLDDRFSPIQATLMSYLNPGDIAALAKTSPDFSHLQGVLLKGEHSINKALRQFFETPIEFRNLQAQWNALLSGDFVACFLGRKPFQGKCMTITVKTKYRTNVEQYLKEEGYTLKAPRDPTADIKCAIYENAPGAIIELWWSDNPPIFDILTRTSHTALLNVISWNKVYSLFPVPTFVEEQTYLLERMNESLSGPLRSISESGWTTKSIHWKQEDVSGDYQGLTRPRQIKDRHTWMFKLDTTGMTPSNVPDFVLESTTFKLLVSKHDRRITSYVMNIKCIFKQPVLRYEYVTRSTDKAAPSYGDAIKELEDRLTELTIMEIIKIPKEERSQDLESLLNRDGQQSEDFRERFVPPPTWNFHDVELIAFLQEVAERDEDRYKGRFQRKKDSKVKTLRNWEPEEETTLK</sequence>
<proteinExistence type="predicted"/>
<feature type="compositionally biased region" description="Basic and acidic residues" evidence="1">
    <location>
        <begin position="404"/>
        <end position="415"/>
    </location>
</feature>
<dbReference type="Proteomes" id="UP000799779">
    <property type="component" value="Unassembled WGS sequence"/>
</dbReference>
<protein>
    <submittedName>
        <fullName evidence="2">Uncharacterized protein</fullName>
    </submittedName>
</protein>
<feature type="region of interest" description="Disordered" evidence="1">
    <location>
        <begin position="394"/>
        <end position="415"/>
    </location>
</feature>
<dbReference type="EMBL" id="ML977560">
    <property type="protein sequence ID" value="KAF2006304.1"/>
    <property type="molecule type" value="Genomic_DNA"/>
</dbReference>
<accession>A0A6A5WZ84</accession>
<name>A0A6A5WZ84_9PLEO</name>
<evidence type="ECO:0000313" key="3">
    <source>
        <dbReference type="Proteomes" id="UP000799779"/>
    </source>
</evidence>
<dbReference type="AlphaFoldDB" id="A0A6A5WZ84"/>
<dbReference type="OrthoDB" id="3678042at2759"/>
<gene>
    <name evidence="2" type="ORF">P154DRAFT_603813</name>
</gene>
<reference evidence="2" key="1">
    <citation type="journal article" date="2020" name="Stud. Mycol.">
        <title>101 Dothideomycetes genomes: a test case for predicting lifestyles and emergence of pathogens.</title>
        <authorList>
            <person name="Haridas S."/>
            <person name="Albert R."/>
            <person name="Binder M."/>
            <person name="Bloem J."/>
            <person name="Labutti K."/>
            <person name="Salamov A."/>
            <person name="Andreopoulos B."/>
            <person name="Baker S."/>
            <person name="Barry K."/>
            <person name="Bills G."/>
            <person name="Bluhm B."/>
            <person name="Cannon C."/>
            <person name="Castanera R."/>
            <person name="Culley D."/>
            <person name="Daum C."/>
            <person name="Ezra D."/>
            <person name="Gonzalez J."/>
            <person name="Henrissat B."/>
            <person name="Kuo A."/>
            <person name="Liang C."/>
            <person name="Lipzen A."/>
            <person name="Lutzoni F."/>
            <person name="Magnuson J."/>
            <person name="Mondo S."/>
            <person name="Nolan M."/>
            <person name="Ohm R."/>
            <person name="Pangilinan J."/>
            <person name="Park H.-J."/>
            <person name="Ramirez L."/>
            <person name="Alfaro M."/>
            <person name="Sun H."/>
            <person name="Tritt A."/>
            <person name="Yoshinaga Y."/>
            <person name="Zwiers L.-H."/>
            <person name="Turgeon B."/>
            <person name="Goodwin S."/>
            <person name="Spatafora J."/>
            <person name="Crous P."/>
            <person name="Grigoriev I."/>
        </authorList>
    </citation>
    <scope>NUCLEOTIDE SEQUENCE</scope>
    <source>
        <strain evidence="2">CBS 123094</strain>
    </source>
</reference>
<keyword evidence="3" id="KW-1185">Reference proteome</keyword>
<evidence type="ECO:0000313" key="2">
    <source>
        <dbReference type="EMBL" id="KAF2006304.1"/>
    </source>
</evidence>
<evidence type="ECO:0000256" key="1">
    <source>
        <dbReference type="SAM" id="MobiDB-lite"/>
    </source>
</evidence>
<organism evidence="2 3">
    <name type="scientific">Amniculicola lignicola CBS 123094</name>
    <dbReference type="NCBI Taxonomy" id="1392246"/>
    <lineage>
        <taxon>Eukaryota</taxon>
        <taxon>Fungi</taxon>
        <taxon>Dikarya</taxon>
        <taxon>Ascomycota</taxon>
        <taxon>Pezizomycotina</taxon>
        <taxon>Dothideomycetes</taxon>
        <taxon>Pleosporomycetidae</taxon>
        <taxon>Pleosporales</taxon>
        <taxon>Amniculicolaceae</taxon>
        <taxon>Amniculicola</taxon>
    </lineage>
</organism>